<dbReference type="GO" id="GO:1990002">
    <property type="term" value="F:methylglyoxal reductase (NADPH) (acetol producing) activity"/>
    <property type="evidence" value="ECO:0007669"/>
    <property type="project" value="TreeGrafter"/>
</dbReference>
<dbReference type="GO" id="GO:0008106">
    <property type="term" value="F:alcohol dehydrogenase (NADP+) activity"/>
    <property type="evidence" value="ECO:0007669"/>
    <property type="project" value="TreeGrafter"/>
</dbReference>
<reference evidence="2" key="1">
    <citation type="submission" date="2019-08" db="EMBL/GenBank/DDBJ databases">
        <authorList>
            <person name="Kucharzyk K."/>
            <person name="Murdoch R.W."/>
            <person name="Higgins S."/>
            <person name="Loffler F."/>
        </authorList>
    </citation>
    <scope>NUCLEOTIDE SEQUENCE</scope>
</reference>
<dbReference type="EMBL" id="VSSQ01002657">
    <property type="protein sequence ID" value="MPM16681.1"/>
    <property type="molecule type" value="Genomic_DNA"/>
</dbReference>
<dbReference type="GO" id="GO:1990362">
    <property type="term" value="F:butanol dehydrogenase (NAD+) activity"/>
    <property type="evidence" value="ECO:0007669"/>
    <property type="project" value="InterPro"/>
</dbReference>
<dbReference type="GO" id="GO:0046872">
    <property type="term" value="F:metal ion binding"/>
    <property type="evidence" value="ECO:0007669"/>
    <property type="project" value="InterPro"/>
</dbReference>
<dbReference type="CDD" id="cd08187">
    <property type="entry name" value="BDH"/>
    <property type="match status" value="1"/>
</dbReference>
<evidence type="ECO:0000313" key="2">
    <source>
        <dbReference type="EMBL" id="MPM16681.1"/>
    </source>
</evidence>
<dbReference type="InterPro" id="IPR044731">
    <property type="entry name" value="BDH-like"/>
</dbReference>
<name>A0A644XLI1_9ZZZZ</name>
<comment type="caution">
    <text evidence="2">The sequence shown here is derived from an EMBL/GenBank/DDBJ whole genome shotgun (WGS) entry which is preliminary data.</text>
</comment>
<dbReference type="Gene3D" id="1.20.1090.10">
    <property type="entry name" value="Dehydroquinate synthase-like - alpha domain"/>
    <property type="match status" value="1"/>
</dbReference>
<dbReference type="Pfam" id="PF25137">
    <property type="entry name" value="ADH_Fe_C"/>
    <property type="match status" value="1"/>
</dbReference>
<dbReference type="InterPro" id="IPR056798">
    <property type="entry name" value="ADH_Fe_C"/>
</dbReference>
<dbReference type="SUPFAM" id="SSF56796">
    <property type="entry name" value="Dehydroquinate synthase-like"/>
    <property type="match status" value="1"/>
</dbReference>
<keyword evidence="2" id="KW-0560">Oxidoreductase</keyword>
<dbReference type="InterPro" id="IPR018211">
    <property type="entry name" value="ADH_Fe_CS"/>
</dbReference>
<dbReference type="PANTHER" id="PTHR43633:SF1">
    <property type="entry name" value="ALCOHOL DEHYDROGENASE YQHD"/>
    <property type="match status" value="1"/>
</dbReference>
<feature type="domain" description="Fe-containing alcohol dehydrogenase-like C-terminal" evidence="1">
    <location>
        <begin position="46"/>
        <end position="211"/>
    </location>
</feature>
<dbReference type="AlphaFoldDB" id="A0A644XLI1"/>
<protein>
    <submittedName>
        <fullName evidence="2">Alcohol dehydrogenase YqhD</fullName>
        <ecNumber evidence="2">1.1.1.-</ecNumber>
    </submittedName>
</protein>
<evidence type="ECO:0000259" key="1">
    <source>
        <dbReference type="Pfam" id="PF25137"/>
    </source>
</evidence>
<organism evidence="2">
    <name type="scientific">bioreactor metagenome</name>
    <dbReference type="NCBI Taxonomy" id="1076179"/>
    <lineage>
        <taxon>unclassified sequences</taxon>
        <taxon>metagenomes</taxon>
        <taxon>ecological metagenomes</taxon>
    </lineage>
</organism>
<gene>
    <name evidence="2" type="primary">yqhD_7</name>
    <name evidence="2" type="ORF">SDC9_63062</name>
</gene>
<sequence length="239" mass="26961">MNSGAVISNKSTKEKFAIYTRTPVFSILDPQTTFTLPAFQIACGLADTFVHVMEQYLTTTGQSPLMDRWAEGILTTITEIAPKIQQNQEDYDNMSTFMLSATMALNGFVSMGVTQDWSTHMIGHELTALHGLTHAHTLTIVLPGTMWVLKEEKGDKIVQYGKRVFGIESNDRDEAIRLTIERTEEFFRSLGFKTRLSENGIPRETITEIETRFTQRGFRLGESRSVDGPTARKILEKVM</sequence>
<dbReference type="PROSITE" id="PS00060">
    <property type="entry name" value="ADH_IRON_2"/>
    <property type="match status" value="1"/>
</dbReference>
<accession>A0A644XLI1</accession>
<dbReference type="EC" id="1.1.1.-" evidence="2"/>
<dbReference type="GO" id="GO:0005829">
    <property type="term" value="C:cytosol"/>
    <property type="evidence" value="ECO:0007669"/>
    <property type="project" value="TreeGrafter"/>
</dbReference>
<dbReference type="PROSITE" id="PS00913">
    <property type="entry name" value="ADH_IRON_1"/>
    <property type="match status" value="1"/>
</dbReference>
<proteinExistence type="predicted"/>
<dbReference type="PANTHER" id="PTHR43633">
    <property type="entry name" value="ALCOHOL DEHYDROGENASE YQHD"/>
    <property type="match status" value="1"/>
</dbReference>